<dbReference type="STRING" id="400055.SAMN04490243_2681"/>
<evidence type="ECO:0000313" key="2">
    <source>
        <dbReference type="Proteomes" id="UP000199534"/>
    </source>
</evidence>
<gene>
    <name evidence="1" type="ORF">SAMN04490243_2681</name>
</gene>
<evidence type="ECO:0000313" key="1">
    <source>
        <dbReference type="EMBL" id="SFR53179.1"/>
    </source>
</evidence>
<accession>A0A1I6HFF4</accession>
<dbReference type="OrthoDB" id="1110562at2"/>
<keyword evidence="2" id="KW-1185">Reference proteome</keyword>
<protein>
    <submittedName>
        <fullName evidence="1">Uncharacterized protein</fullName>
    </submittedName>
</protein>
<name>A0A1I6HFF4_9FLAO</name>
<reference evidence="1 2" key="1">
    <citation type="submission" date="2016-10" db="EMBL/GenBank/DDBJ databases">
        <authorList>
            <person name="de Groot N.N."/>
        </authorList>
    </citation>
    <scope>NUCLEOTIDE SEQUENCE [LARGE SCALE GENOMIC DNA]</scope>
    <source>
        <strain evidence="1 2">DSM 21019</strain>
    </source>
</reference>
<sequence>MNVEDLMENVRDFFIEKYPGVEKSDYFLAFEPLGTIIDPEDFEDENEDNAELKAREQLSIMSDRLPEIGPTYLTGTSQLSEVYEALVKGAAFTGANIEAEDKTEYIAKLHDVQSEAVQKFEDGVKQSLETPEGQYLPVFGSPKRWFDPKGSFWMRKSFSAGTDLEKSTPKKSTGKSGLIPLMWRPKLQISAKAVNALKAPEPKAKGTPKVQFSSAVMMQPMLLNLKGQTTKPAVKPKTRKIQSRAVMTSKPVLSKAILAQKAKPKSKGKKGQLLMQDLSVLKHLHVAERVRLTNSMAQNNRAPAKPVGSDQFTMSFDYCIVQLHRPWYDNTLFLYRKLWYSLAQEAEFFSTGAKDDTNDGVFKCIPTAMILIKNLKLSASWTEEDKEQAKSSIGLGIFNVNDSAFIGNDLVNPGIQIIGWMCEVMPRMPEVADPNIFG</sequence>
<dbReference type="Proteomes" id="UP000199534">
    <property type="component" value="Unassembled WGS sequence"/>
</dbReference>
<proteinExistence type="predicted"/>
<dbReference type="EMBL" id="FOYQ01000002">
    <property type="protein sequence ID" value="SFR53179.1"/>
    <property type="molecule type" value="Genomic_DNA"/>
</dbReference>
<dbReference type="RefSeq" id="WP_092983085.1">
    <property type="nucleotide sequence ID" value="NZ_FOYQ01000002.1"/>
</dbReference>
<organism evidence="1 2">
    <name type="scientific">Robiginitalea myxolifaciens</name>
    <dbReference type="NCBI Taxonomy" id="400055"/>
    <lineage>
        <taxon>Bacteria</taxon>
        <taxon>Pseudomonadati</taxon>
        <taxon>Bacteroidota</taxon>
        <taxon>Flavobacteriia</taxon>
        <taxon>Flavobacteriales</taxon>
        <taxon>Flavobacteriaceae</taxon>
        <taxon>Robiginitalea</taxon>
    </lineage>
</organism>
<dbReference type="AlphaFoldDB" id="A0A1I6HFF4"/>